<comment type="similarity">
    <text evidence="3">Belongs to the smoothelin family.</text>
</comment>
<feature type="compositionally biased region" description="Low complexity" evidence="4">
    <location>
        <begin position="333"/>
        <end position="350"/>
    </location>
</feature>
<dbReference type="PANTHER" id="PTHR23167:SF37">
    <property type="entry name" value="SMOOTHELIN-LIKE PROTEIN 2"/>
    <property type="match status" value="1"/>
</dbReference>
<evidence type="ECO:0000256" key="3">
    <source>
        <dbReference type="ARBA" id="ARBA00061655"/>
    </source>
</evidence>
<sequence>MDTATEGVQEEMVSEALVQFNTTLQAAIREVHVDVSAFKQRIEQRIEEVCISNGPLAEAVTRLQEENLQLRSKLEALSLLVEGLAGVKVGKSPAQVTGKNREESIENGHVQIQSKTLEDKTVLLNSGGSEEFLSSQSTSTISESCGSSGGSGHTTAAAAAAAAAAPWRAKRHAEINGTDAKGEKNVASAAQENGKQEGSSVDSDAAQSAEAAPQSHQALTAVTKPSPESPAVTNFPQSTVETPKMPDQEDSGPLTKPHLPLTAMTKASSEAPSVPAASVVKATKETPAKSAESSAKCDADEPLPHLPVTAMTTKASPEGLLTTKSAPSPALVPKAAGHPAAEAPAGEAGEYSFTRGTSGAKELRSQEQSGSGSQALPHFPLTAVTKSSSETSAPSKSDPSPASAPNPSVPQSPTIKPGKYPFRRDVSEHKPHLTLSAITKPNTESSSSATQAPSSNISASQDPSVKPGEYPFKRVPVLKTPSPSLKRSVSFPQSAEKLLPSKSIIKSGFSPNLEKKANKPGGIEFKQDIMKSQTLPRSNGAQAKRALFERMNSEPTKPKDSKPKLKRSQSFGVSSASGIKQILLEWCRSKTIGYQNIDIQNFSSCWSDGMAFCALVHSFFPLEFDYNTLDPAKRKHNLQLAFTTAEEQADCLRLIEVEDMIEMGDKPDPMCVFTYVQSLYNHLKKFE</sequence>
<feature type="compositionally biased region" description="Low complexity" evidence="4">
    <location>
        <begin position="445"/>
        <end position="458"/>
    </location>
</feature>
<dbReference type="GeneTree" id="ENSGT00940000154495"/>
<evidence type="ECO:0000259" key="5">
    <source>
        <dbReference type="PROSITE" id="PS50021"/>
    </source>
</evidence>
<accession>A0A3B4WIK9</accession>
<feature type="region of interest" description="Disordered" evidence="4">
    <location>
        <begin position="176"/>
        <end position="492"/>
    </location>
</feature>
<proteinExistence type="inferred from homology"/>
<organism evidence="6 7">
    <name type="scientific">Seriola lalandi dorsalis</name>
    <dbReference type="NCBI Taxonomy" id="1841481"/>
    <lineage>
        <taxon>Eukaryota</taxon>
        <taxon>Metazoa</taxon>
        <taxon>Chordata</taxon>
        <taxon>Craniata</taxon>
        <taxon>Vertebrata</taxon>
        <taxon>Euteleostomi</taxon>
        <taxon>Actinopterygii</taxon>
        <taxon>Neopterygii</taxon>
        <taxon>Teleostei</taxon>
        <taxon>Neoteleostei</taxon>
        <taxon>Acanthomorphata</taxon>
        <taxon>Carangaria</taxon>
        <taxon>Carangiformes</taxon>
        <taxon>Carangidae</taxon>
        <taxon>Seriola</taxon>
    </lineage>
</organism>
<keyword evidence="7" id="KW-1185">Reference proteome</keyword>
<dbReference type="PROSITE" id="PS50021">
    <property type="entry name" value="CH"/>
    <property type="match status" value="1"/>
</dbReference>
<dbReference type="Ensembl" id="ENSSLDT00000004577.1">
    <property type="protein sequence ID" value="ENSSLDP00000004429.1"/>
    <property type="gene ID" value="ENSSLDG00000003520.1"/>
</dbReference>
<feature type="compositionally biased region" description="Basic and acidic residues" evidence="4">
    <location>
        <begin position="422"/>
        <end position="431"/>
    </location>
</feature>
<dbReference type="STRING" id="1841481.ENSSLDP00000004429"/>
<reference evidence="6" key="1">
    <citation type="submission" date="2025-08" db="UniProtKB">
        <authorList>
            <consortium name="Ensembl"/>
        </authorList>
    </citation>
    <scope>IDENTIFICATION</scope>
</reference>
<feature type="compositionally biased region" description="Polar residues" evidence="4">
    <location>
        <begin position="231"/>
        <end position="241"/>
    </location>
</feature>
<dbReference type="AlphaFoldDB" id="A0A3B4WIK9"/>
<dbReference type="InterPro" id="IPR036872">
    <property type="entry name" value="CH_dom_sf"/>
</dbReference>
<evidence type="ECO:0000256" key="2">
    <source>
        <dbReference type="ARBA" id="ARBA00023054"/>
    </source>
</evidence>
<reference evidence="6" key="2">
    <citation type="submission" date="2025-09" db="UniProtKB">
        <authorList>
            <consortium name="Ensembl"/>
        </authorList>
    </citation>
    <scope>IDENTIFICATION</scope>
</reference>
<dbReference type="Proteomes" id="UP000261360">
    <property type="component" value="Unplaced"/>
</dbReference>
<dbReference type="RefSeq" id="XP_023263424.1">
    <property type="nucleotide sequence ID" value="XM_023407656.1"/>
</dbReference>
<feature type="compositionally biased region" description="Low complexity" evidence="4">
    <location>
        <begin position="266"/>
        <end position="281"/>
    </location>
</feature>
<protein>
    <submittedName>
        <fullName evidence="6">Smoothelin-like protein 2</fullName>
    </submittedName>
</protein>
<keyword evidence="1" id="KW-0597">Phosphoprotein</keyword>
<name>A0A3B4WIK9_SERLL</name>
<feature type="compositionally biased region" description="Low complexity" evidence="4">
    <location>
        <begin position="385"/>
        <end position="401"/>
    </location>
</feature>
<dbReference type="SMART" id="SM00033">
    <property type="entry name" value="CH"/>
    <property type="match status" value="1"/>
</dbReference>
<dbReference type="GeneID" id="111656078"/>
<feature type="domain" description="Calponin-homology (CH)" evidence="5">
    <location>
        <begin position="577"/>
        <end position="684"/>
    </location>
</feature>
<feature type="compositionally biased region" description="Polar residues" evidence="4">
    <location>
        <begin position="188"/>
        <end position="206"/>
    </location>
</feature>
<feature type="compositionally biased region" description="Low complexity" evidence="4">
    <location>
        <begin position="134"/>
        <end position="146"/>
    </location>
</feature>
<dbReference type="InterPro" id="IPR001715">
    <property type="entry name" value="CH_dom"/>
</dbReference>
<feature type="region of interest" description="Disordered" evidence="4">
    <location>
        <begin position="548"/>
        <end position="569"/>
    </location>
</feature>
<evidence type="ECO:0000256" key="1">
    <source>
        <dbReference type="ARBA" id="ARBA00022553"/>
    </source>
</evidence>
<keyword evidence="2" id="KW-0175">Coiled coil</keyword>
<dbReference type="PANTHER" id="PTHR23167">
    <property type="entry name" value="CALPONIN HOMOLOGY DOMAIN-CONTAINING PROTEIN DDB_G0272472-RELATED"/>
    <property type="match status" value="1"/>
</dbReference>
<feature type="region of interest" description="Disordered" evidence="4">
    <location>
        <begin position="129"/>
        <end position="153"/>
    </location>
</feature>
<evidence type="ECO:0000256" key="4">
    <source>
        <dbReference type="SAM" id="MobiDB-lite"/>
    </source>
</evidence>
<feature type="compositionally biased region" description="Polar residues" evidence="4">
    <location>
        <begin position="481"/>
        <end position="492"/>
    </location>
</feature>
<evidence type="ECO:0000313" key="6">
    <source>
        <dbReference type="Ensembl" id="ENSSLDP00000004429.1"/>
    </source>
</evidence>
<dbReference type="Gene3D" id="1.10.418.10">
    <property type="entry name" value="Calponin-like domain"/>
    <property type="match status" value="1"/>
</dbReference>
<dbReference type="FunFam" id="1.10.418.10:FF:000009">
    <property type="entry name" value="smoothelin isoform X2"/>
    <property type="match status" value="1"/>
</dbReference>
<dbReference type="Pfam" id="PF00307">
    <property type="entry name" value="CH"/>
    <property type="match status" value="1"/>
</dbReference>
<feature type="compositionally biased region" description="Basic and acidic residues" evidence="4">
    <location>
        <begin position="548"/>
        <end position="563"/>
    </location>
</feature>
<dbReference type="OrthoDB" id="21607at2759"/>
<dbReference type="KEGG" id="slal:111656078"/>
<evidence type="ECO:0000313" key="7">
    <source>
        <dbReference type="Proteomes" id="UP000261360"/>
    </source>
</evidence>
<dbReference type="InterPro" id="IPR050540">
    <property type="entry name" value="F-actin_Monoox_Mical"/>
</dbReference>
<dbReference type="SUPFAM" id="SSF47576">
    <property type="entry name" value="Calponin-homology domain, CH-domain"/>
    <property type="match status" value="1"/>
</dbReference>